<proteinExistence type="predicted"/>
<dbReference type="Pfam" id="PF02752">
    <property type="entry name" value="Arrestin_C"/>
    <property type="match status" value="1"/>
</dbReference>
<dbReference type="GeneID" id="68105896"/>
<evidence type="ECO:0000256" key="1">
    <source>
        <dbReference type="SAM" id="MobiDB-lite"/>
    </source>
</evidence>
<feature type="compositionally biased region" description="Basic and acidic residues" evidence="1">
    <location>
        <begin position="460"/>
        <end position="474"/>
    </location>
</feature>
<feature type="compositionally biased region" description="Acidic residues" evidence="1">
    <location>
        <begin position="268"/>
        <end position="281"/>
    </location>
</feature>
<dbReference type="EMBL" id="PYSW02000006">
    <property type="protein sequence ID" value="KAG2391958.1"/>
    <property type="molecule type" value="Genomic_DNA"/>
</dbReference>
<feature type="compositionally biased region" description="Basic and acidic residues" evidence="1">
    <location>
        <begin position="338"/>
        <end position="358"/>
    </location>
</feature>
<dbReference type="Pfam" id="PF00339">
    <property type="entry name" value="Arrestin_N"/>
    <property type="match status" value="1"/>
</dbReference>
<dbReference type="PANTHER" id="PTHR11188:SF129">
    <property type="entry name" value="ARRESTIN DOMAIN-CONTAINING PROTEIN F"/>
    <property type="match status" value="1"/>
</dbReference>
<feature type="compositionally biased region" description="Polar residues" evidence="1">
    <location>
        <begin position="621"/>
        <end position="633"/>
    </location>
</feature>
<evidence type="ECO:0000313" key="4">
    <source>
        <dbReference type="Proteomes" id="UP000816034"/>
    </source>
</evidence>
<feature type="region of interest" description="Disordered" evidence="1">
    <location>
        <begin position="1"/>
        <end position="539"/>
    </location>
</feature>
<feature type="compositionally biased region" description="Acidic residues" evidence="1">
    <location>
        <begin position="146"/>
        <end position="159"/>
    </location>
</feature>
<organism evidence="3 4">
    <name type="scientific">Naegleria lovaniensis</name>
    <name type="common">Amoeba</name>
    <dbReference type="NCBI Taxonomy" id="51637"/>
    <lineage>
        <taxon>Eukaryota</taxon>
        <taxon>Discoba</taxon>
        <taxon>Heterolobosea</taxon>
        <taxon>Tetramitia</taxon>
        <taxon>Eutetramitia</taxon>
        <taxon>Vahlkampfiidae</taxon>
        <taxon>Naegleria</taxon>
    </lineage>
</organism>
<gene>
    <name evidence="3" type="ORF">C9374_013443</name>
</gene>
<feature type="region of interest" description="Disordered" evidence="1">
    <location>
        <begin position="600"/>
        <end position="655"/>
    </location>
</feature>
<dbReference type="InterPro" id="IPR011022">
    <property type="entry name" value="Arrestin_C-like"/>
</dbReference>
<feature type="compositionally biased region" description="Acidic residues" evidence="1">
    <location>
        <begin position="487"/>
        <end position="510"/>
    </location>
</feature>
<feature type="domain" description="Arrestin C-terminal-like" evidence="2">
    <location>
        <begin position="817"/>
        <end position="937"/>
    </location>
</feature>
<dbReference type="Proteomes" id="UP000816034">
    <property type="component" value="Unassembled WGS sequence"/>
</dbReference>
<dbReference type="InterPro" id="IPR011021">
    <property type="entry name" value="Arrestin-like_N"/>
</dbReference>
<dbReference type="GO" id="GO:0005737">
    <property type="term" value="C:cytoplasm"/>
    <property type="evidence" value="ECO:0007669"/>
    <property type="project" value="TreeGrafter"/>
</dbReference>
<feature type="compositionally biased region" description="Polar residues" evidence="1">
    <location>
        <begin position="22"/>
        <end position="46"/>
    </location>
</feature>
<dbReference type="Gene3D" id="2.60.40.640">
    <property type="match status" value="2"/>
</dbReference>
<feature type="compositionally biased region" description="Acidic residues" evidence="1">
    <location>
        <begin position="437"/>
        <end position="453"/>
    </location>
</feature>
<accession>A0AA88KNC9</accession>
<feature type="compositionally biased region" description="Acidic residues" evidence="1">
    <location>
        <begin position="317"/>
        <end position="334"/>
    </location>
</feature>
<evidence type="ECO:0000313" key="3">
    <source>
        <dbReference type="EMBL" id="KAG2391958.1"/>
    </source>
</evidence>
<name>A0AA88KNC9_NAELO</name>
<dbReference type="InterPro" id="IPR014756">
    <property type="entry name" value="Ig_E-set"/>
</dbReference>
<feature type="compositionally biased region" description="Basic residues" evidence="1">
    <location>
        <begin position="643"/>
        <end position="653"/>
    </location>
</feature>
<keyword evidence="4" id="KW-1185">Reference proteome</keyword>
<sequence>MSSTPKKPTPNTPKKTTVADEQGTSSENQQKTPMKHSQTQQLTTPKSALKKTPAKSNSEENNTQARTPKSEKKAKQRTPIGTPKNIPFDDSSDDDSSDSSADEHDVAVEVSSNNASITPKKASPASVSGKRTPISEPKNIPFGDSSDSDDSDDSSEDDPIAVRVQHTETPRKATIQEAVAPAKTEEPKTPSKAAGSNNMIASKPQQTPSKTSHVANLVLPTTTESSSDEEENEQTQAANISTPAKKSSSTPSKRTPVGTPKRVPYADSSDDDESSDSEDENHENNESTKVVTKKASPASVSGKRTPVSEQKTIPFEDSSDSDSDNEMHDEDDEPIAVRVEHGETPRKALTETPKKRIEPTLVQSVEKSGKRTPISEPKRVPFADSSDDSESDSESEEEEDVKPENNNAPTTPKKASPASVSGKRTPISEPKNIPFEDSSDSDSDNEMHDENDDPIAVRVTHTDEPRKALKRIEPTHIPPVTLSTPFEMDEEEKVEDEEETMKELTEEDNEQNSKKRSLSDVTDAVDTEQESKKKKYQHSQKVSFTPKLMLNTLKQTYPNINFADISCKPYYFHVFFDTQRERSEFGNALGLGDKSLFYPANEERKKSKEKRRKEKKEKQASSDNQEAQASTSQENPKAEAKPKKNNKINRKKPASREVVTGNCQLVLTENVITKDLTIKWKGMERTKFVISRTVTRHDPATNTTKTEIVYDKYDQEKTFFKTQLSLANFNGGTAMAGTYSFPFQFQLPDNLPGNFNDNRTTFGNSYRGAIVYKVKSNLDNVYAKDIKDTRYLVIVPRSWTIPQPIKCHNEKSFLFGGSGKLYMDVEILKNVFVPGEVIPIRCIVDNQSKKDVDHLKIKLMRDVTMHAKGQTHNYTEEVNRNVFEGVPKKTKLDKVFNYSLPQQIYPSTQGSLVSCKYHLDVECDVAMAFDLEVHPQIEVIFMPAPGQPIYYYNDMTKGCWK</sequence>
<dbReference type="InterPro" id="IPR050357">
    <property type="entry name" value="Arrestin_domain-protein"/>
</dbReference>
<dbReference type="RefSeq" id="XP_044553852.1">
    <property type="nucleotide sequence ID" value="XM_044689320.1"/>
</dbReference>
<dbReference type="SUPFAM" id="SSF81296">
    <property type="entry name" value="E set domains"/>
    <property type="match status" value="2"/>
</dbReference>
<evidence type="ECO:0000259" key="2">
    <source>
        <dbReference type="SMART" id="SM01017"/>
    </source>
</evidence>
<reference evidence="3 4" key="1">
    <citation type="journal article" date="2018" name="BMC Genomics">
        <title>The genome of Naegleria lovaniensis, the basis for a comparative approach to unravel pathogenicity factors of the human pathogenic amoeba N. fowleri.</title>
        <authorList>
            <person name="Liechti N."/>
            <person name="Schurch N."/>
            <person name="Bruggmann R."/>
            <person name="Wittwer M."/>
        </authorList>
    </citation>
    <scope>NUCLEOTIDE SEQUENCE [LARGE SCALE GENOMIC DNA]</scope>
    <source>
        <strain evidence="3 4">ATCC 30569</strain>
    </source>
</reference>
<feature type="compositionally biased region" description="Polar residues" evidence="1">
    <location>
        <begin position="194"/>
        <end position="214"/>
    </location>
</feature>
<feature type="compositionally biased region" description="Low complexity" evidence="1">
    <location>
        <begin position="241"/>
        <end position="256"/>
    </location>
</feature>
<dbReference type="InterPro" id="IPR014752">
    <property type="entry name" value="Arrestin-like_C"/>
</dbReference>
<dbReference type="GO" id="GO:0015031">
    <property type="term" value="P:protein transport"/>
    <property type="evidence" value="ECO:0007669"/>
    <property type="project" value="TreeGrafter"/>
</dbReference>
<feature type="compositionally biased region" description="Acidic residues" evidence="1">
    <location>
        <begin position="385"/>
        <end position="401"/>
    </location>
</feature>
<protein>
    <recommendedName>
        <fullName evidence="2">Arrestin C-terminal-like domain-containing protein</fullName>
    </recommendedName>
</protein>
<dbReference type="SMART" id="SM01017">
    <property type="entry name" value="Arrestin_C"/>
    <property type="match status" value="1"/>
</dbReference>
<dbReference type="AlphaFoldDB" id="A0AA88KNC9"/>
<dbReference type="PANTHER" id="PTHR11188">
    <property type="entry name" value="ARRESTIN DOMAIN CONTAINING PROTEIN"/>
    <property type="match status" value="1"/>
</dbReference>
<feature type="compositionally biased region" description="Polar residues" evidence="1">
    <location>
        <begin position="54"/>
        <end position="67"/>
    </location>
</feature>
<comment type="caution">
    <text evidence="3">The sequence shown here is derived from an EMBL/GenBank/DDBJ whole genome shotgun (WGS) entry which is preliminary data.</text>
</comment>